<comment type="caution">
    <text evidence="1">The sequence shown here is derived from an EMBL/GenBank/DDBJ whole genome shotgun (WGS) entry which is preliminary data.</text>
</comment>
<protein>
    <submittedName>
        <fullName evidence="1">Uncharacterized protein</fullName>
    </submittedName>
</protein>
<sequence length="127" mass="13645">MSQVPRVLYCHCAYARVVPEDVKEAVLEGLTASELAFDTVADLCELAAKGDPALKQLAQAPCLKIAACYPRAVKWLFSAAEAPLATEGVEFINLRVLNAETALERLLAPELTTVIEAESTAILEETA</sequence>
<keyword evidence="2" id="KW-1185">Reference proteome</keyword>
<name>A0A7W9W3L7_ARMRO</name>
<evidence type="ECO:0000313" key="1">
    <source>
        <dbReference type="EMBL" id="MBB6048544.1"/>
    </source>
</evidence>
<reference evidence="1 2" key="1">
    <citation type="submission" date="2020-08" db="EMBL/GenBank/DDBJ databases">
        <title>Genomic Encyclopedia of Type Strains, Phase IV (KMG-IV): sequencing the most valuable type-strain genomes for metagenomic binning, comparative biology and taxonomic classification.</title>
        <authorList>
            <person name="Goeker M."/>
        </authorList>
    </citation>
    <scope>NUCLEOTIDE SEQUENCE [LARGE SCALE GENOMIC DNA]</scope>
    <source>
        <strain evidence="1 2">DSM 23562</strain>
    </source>
</reference>
<proteinExistence type="predicted"/>
<gene>
    <name evidence="1" type="ORF">HNQ39_000306</name>
</gene>
<dbReference type="RefSeq" id="WP_184192183.1">
    <property type="nucleotide sequence ID" value="NZ_JACHGW010000001.1"/>
</dbReference>
<evidence type="ECO:0000313" key="2">
    <source>
        <dbReference type="Proteomes" id="UP000520814"/>
    </source>
</evidence>
<organism evidence="1 2">
    <name type="scientific">Armatimonas rosea</name>
    <dbReference type="NCBI Taxonomy" id="685828"/>
    <lineage>
        <taxon>Bacteria</taxon>
        <taxon>Bacillati</taxon>
        <taxon>Armatimonadota</taxon>
        <taxon>Armatimonadia</taxon>
        <taxon>Armatimonadales</taxon>
        <taxon>Armatimonadaceae</taxon>
        <taxon>Armatimonas</taxon>
    </lineage>
</organism>
<dbReference type="EMBL" id="JACHGW010000001">
    <property type="protein sequence ID" value="MBB6048544.1"/>
    <property type="molecule type" value="Genomic_DNA"/>
</dbReference>
<accession>A0A7W9W3L7</accession>
<dbReference type="Proteomes" id="UP000520814">
    <property type="component" value="Unassembled WGS sequence"/>
</dbReference>
<dbReference type="AlphaFoldDB" id="A0A7W9W3L7"/>